<dbReference type="InParanoid" id="K4AH54"/>
<reference evidence="1" key="2">
    <citation type="submission" date="2018-08" db="UniProtKB">
        <authorList>
            <consortium name="EnsemblPlants"/>
        </authorList>
    </citation>
    <scope>IDENTIFICATION</scope>
    <source>
        <strain evidence="1">Yugu1</strain>
    </source>
</reference>
<evidence type="ECO:0000313" key="1">
    <source>
        <dbReference type="EnsemblPlants" id="KQK87392"/>
    </source>
</evidence>
<dbReference type="HOGENOM" id="CLU_2350690_0_0_1"/>
<dbReference type="Proteomes" id="UP000004995">
    <property type="component" value="Unassembled WGS sequence"/>
</dbReference>
<keyword evidence="2" id="KW-1185">Reference proteome</keyword>
<accession>K4AH54</accession>
<protein>
    <submittedName>
        <fullName evidence="1">Uncharacterized protein</fullName>
    </submittedName>
</protein>
<sequence length="97" mass="11181">MICLRMACESFQVFLVSILSKSQNEKLVQYFEKSKMDPHHQQTKELSITQDDLNDMLILICNLVIRSLWCMTSREGSRNLPPKDTNNFTTLVSSHGC</sequence>
<name>K4AH54_SETIT</name>
<dbReference type="EnsemblPlants" id="KQK87392">
    <property type="protein sequence ID" value="KQK87392"/>
    <property type="gene ID" value="SETIT_038211mg"/>
</dbReference>
<evidence type="ECO:0000313" key="2">
    <source>
        <dbReference type="Proteomes" id="UP000004995"/>
    </source>
</evidence>
<reference evidence="2" key="1">
    <citation type="journal article" date="2012" name="Nat. Biotechnol.">
        <title>Reference genome sequence of the model plant Setaria.</title>
        <authorList>
            <person name="Bennetzen J.L."/>
            <person name="Schmutz J."/>
            <person name="Wang H."/>
            <person name="Percifield R."/>
            <person name="Hawkins J."/>
            <person name="Pontaroli A.C."/>
            <person name="Estep M."/>
            <person name="Feng L."/>
            <person name="Vaughn J.N."/>
            <person name="Grimwood J."/>
            <person name="Jenkins J."/>
            <person name="Barry K."/>
            <person name="Lindquist E."/>
            <person name="Hellsten U."/>
            <person name="Deshpande S."/>
            <person name="Wang X."/>
            <person name="Wu X."/>
            <person name="Mitros T."/>
            <person name="Triplett J."/>
            <person name="Yang X."/>
            <person name="Ye C.Y."/>
            <person name="Mauro-Herrera M."/>
            <person name="Wang L."/>
            <person name="Li P."/>
            <person name="Sharma M."/>
            <person name="Sharma R."/>
            <person name="Ronald P.C."/>
            <person name="Panaud O."/>
            <person name="Kellogg E.A."/>
            <person name="Brutnell T.P."/>
            <person name="Doust A.N."/>
            <person name="Tuskan G.A."/>
            <person name="Rokhsar D."/>
            <person name="Devos K.M."/>
        </authorList>
    </citation>
    <scope>NUCLEOTIDE SEQUENCE [LARGE SCALE GENOMIC DNA]</scope>
    <source>
        <strain evidence="2">cv. Yugu1</strain>
    </source>
</reference>
<dbReference type="EMBL" id="AGNK02005388">
    <property type="status" value="NOT_ANNOTATED_CDS"/>
    <property type="molecule type" value="Genomic_DNA"/>
</dbReference>
<dbReference type="AlphaFoldDB" id="K4AH54"/>
<dbReference type="Gramene" id="KQK87392">
    <property type="protein sequence ID" value="KQK87392"/>
    <property type="gene ID" value="SETIT_038211mg"/>
</dbReference>
<organism evidence="1 2">
    <name type="scientific">Setaria italica</name>
    <name type="common">Foxtail millet</name>
    <name type="synonym">Panicum italicum</name>
    <dbReference type="NCBI Taxonomy" id="4555"/>
    <lineage>
        <taxon>Eukaryota</taxon>
        <taxon>Viridiplantae</taxon>
        <taxon>Streptophyta</taxon>
        <taxon>Embryophyta</taxon>
        <taxon>Tracheophyta</taxon>
        <taxon>Spermatophyta</taxon>
        <taxon>Magnoliopsida</taxon>
        <taxon>Liliopsida</taxon>
        <taxon>Poales</taxon>
        <taxon>Poaceae</taxon>
        <taxon>PACMAD clade</taxon>
        <taxon>Panicoideae</taxon>
        <taxon>Panicodae</taxon>
        <taxon>Paniceae</taxon>
        <taxon>Cenchrinae</taxon>
        <taxon>Setaria</taxon>
    </lineage>
</organism>
<proteinExistence type="predicted"/>